<keyword evidence="2" id="KW-0472">Membrane</keyword>
<evidence type="ECO:0000313" key="3">
    <source>
        <dbReference type="EMBL" id="MCC3266580.1"/>
    </source>
</evidence>
<dbReference type="EMBL" id="JAJFZQ010000006">
    <property type="protein sequence ID" value="MCC3266580.1"/>
    <property type="molecule type" value="Genomic_DNA"/>
</dbReference>
<proteinExistence type="predicted"/>
<comment type="caution">
    <text evidence="3">The sequence shown here is derived from an EMBL/GenBank/DDBJ whole genome shotgun (WGS) entry which is preliminary data.</text>
</comment>
<feature type="region of interest" description="Disordered" evidence="1">
    <location>
        <begin position="47"/>
        <end position="74"/>
    </location>
</feature>
<keyword evidence="2" id="KW-0812">Transmembrane</keyword>
<dbReference type="Proteomes" id="UP001139168">
    <property type="component" value="Unassembled WGS sequence"/>
</dbReference>
<dbReference type="RefSeq" id="WP_227891394.1">
    <property type="nucleotide sequence ID" value="NZ_JAJFZQ010000006.1"/>
</dbReference>
<reference evidence="3" key="1">
    <citation type="submission" date="2021-10" db="EMBL/GenBank/DDBJ databases">
        <title>Novel species in genus Arthrobacter.</title>
        <authorList>
            <person name="Liu Y."/>
        </authorList>
    </citation>
    <scope>NUCLEOTIDE SEQUENCE</scope>
    <source>
        <strain evidence="3">Zg-Y786</strain>
    </source>
</reference>
<feature type="transmembrane region" description="Helical" evidence="2">
    <location>
        <begin position="20"/>
        <end position="40"/>
    </location>
</feature>
<keyword evidence="4" id="KW-1185">Reference proteome</keyword>
<gene>
    <name evidence="3" type="ORF">LJ752_11065</name>
</gene>
<protein>
    <submittedName>
        <fullName evidence="3">Uncharacterized protein</fullName>
    </submittedName>
</protein>
<evidence type="ECO:0000313" key="4">
    <source>
        <dbReference type="Proteomes" id="UP001139168"/>
    </source>
</evidence>
<evidence type="ECO:0000256" key="2">
    <source>
        <dbReference type="SAM" id="Phobius"/>
    </source>
</evidence>
<evidence type="ECO:0000256" key="1">
    <source>
        <dbReference type="SAM" id="MobiDB-lite"/>
    </source>
</evidence>
<sequence length="74" mass="7362">MLSASVSALISSGIASTGMIIWALIGLAGTLSGLITVRVARRRNLSAAPVPSSALTEDAAQKSPVSPDALTQAA</sequence>
<accession>A0ABS8GJ33</accession>
<name>A0ABS8GJ33_9MICC</name>
<keyword evidence="2" id="KW-1133">Transmembrane helix</keyword>
<organism evidence="3 4">
    <name type="scientific">Arthrobacter gengyunqii</name>
    <dbReference type="NCBI Taxonomy" id="2886940"/>
    <lineage>
        <taxon>Bacteria</taxon>
        <taxon>Bacillati</taxon>
        <taxon>Actinomycetota</taxon>
        <taxon>Actinomycetes</taxon>
        <taxon>Micrococcales</taxon>
        <taxon>Micrococcaceae</taxon>
        <taxon>Arthrobacter</taxon>
    </lineage>
</organism>